<evidence type="ECO:0000313" key="1">
    <source>
        <dbReference type="EMBL" id="JAD51934.1"/>
    </source>
</evidence>
<sequence>MLYLIGLDTLHFCYSLFLPRFYRILCHLISDEKKRKSGI</sequence>
<dbReference type="AlphaFoldDB" id="A0A0A9AJQ3"/>
<protein>
    <submittedName>
        <fullName evidence="1">Uncharacterized protein</fullName>
    </submittedName>
</protein>
<accession>A0A0A9AJQ3</accession>
<reference evidence="1" key="1">
    <citation type="submission" date="2014-09" db="EMBL/GenBank/DDBJ databases">
        <authorList>
            <person name="Magalhaes I.L.F."/>
            <person name="Oliveira U."/>
            <person name="Santos F.R."/>
            <person name="Vidigal T.H.D.A."/>
            <person name="Brescovit A.D."/>
            <person name="Santos A.J."/>
        </authorList>
    </citation>
    <scope>NUCLEOTIDE SEQUENCE</scope>
    <source>
        <tissue evidence="1">Shoot tissue taken approximately 20 cm above the soil surface</tissue>
    </source>
</reference>
<dbReference type="EMBL" id="GBRH01245961">
    <property type="protein sequence ID" value="JAD51934.1"/>
    <property type="molecule type" value="Transcribed_RNA"/>
</dbReference>
<proteinExistence type="predicted"/>
<name>A0A0A9AJQ3_ARUDO</name>
<reference evidence="1" key="2">
    <citation type="journal article" date="2015" name="Data Brief">
        <title>Shoot transcriptome of the giant reed, Arundo donax.</title>
        <authorList>
            <person name="Barrero R.A."/>
            <person name="Guerrero F.D."/>
            <person name="Moolhuijzen P."/>
            <person name="Goolsby J.A."/>
            <person name="Tidwell J."/>
            <person name="Bellgard S.E."/>
            <person name="Bellgard M.I."/>
        </authorList>
    </citation>
    <scope>NUCLEOTIDE SEQUENCE</scope>
    <source>
        <tissue evidence="1">Shoot tissue taken approximately 20 cm above the soil surface</tissue>
    </source>
</reference>
<organism evidence="1">
    <name type="scientific">Arundo donax</name>
    <name type="common">Giant reed</name>
    <name type="synonym">Donax arundinaceus</name>
    <dbReference type="NCBI Taxonomy" id="35708"/>
    <lineage>
        <taxon>Eukaryota</taxon>
        <taxon>Viridiplantae</taxon>
        <taxon>Streptophyta</taxon>
        <taxon>Embryophyta</taxon>
        <taxon>Tracheophyta</taxon>
        <taxon>Spermatophyta</taxon>
        <taxon>Magnoliopsida</taxon>
        <taxon>Liliopsida</taxon>
        <taxon>Poales</taxon>
        <taxon>Poaceae</taxon>
        <taxon>PACMAD clade</taxon>
        <taxon>Arundinoideae</taxon>
        <taxon>Arundineae</taxon>
        <taxon>Arundo</taxon>
    </lineage>
</organism>